<proteinExistence type="predicted"/>
<evidence type="ECO:0000313" key="3">
    <source>
        <dbReference type="Proteomes" id="UP000887226"/>
    </source>
</evidence>
<name>A0A9P7YYL2_9HELO</name>
<gene>
    <name evidence="2" type="ORF">BJ878DRAFT_427691</name>
</gene>
<keyword evidence="3" id="KW-1185">Reference proteome</keyword>
<accession>A0A9P7YYL2</accession>
<dbReference type="OrthoDB" id="3490871at2759"/>
<comment type="caution">
    <text evidence="2">The sequence shown here is derived from an EMBL/GenBank/DDBJ whole genome shotgun (WGS) entry which is preliminary data.</text>
</comment>
<feature type="domain" description="DUF6589" evidence="1">
    <location>
        <begin position="6"/>
        <end position="184"/>
    </location>
</feature>
<organism evidence="2 3">
    <name type="scientific">Calycina marina</name>
    <dbReference type="NCBI Taxonomy" id="1763456"/>
    <lineage>
        <taxon>Eukaryota</taxon>
        <taxon>Fungi</taxon>
        <taxon>Dikarya</taxon>
        <taxon>Ascomycota</taxon>
        <taxon>Pezizomycotina</taxon>
        <taxon>Leotiomycetes</taxon>
        <taxon>Helotiales</taxon>
        <taxon>Pezizellaceae</taxon>
        <taxon>Calycina</taxon>
    </lineage>
</organism>
<dbReference type="EMBL" id="MU254179">
    <property type="protein sequence ID" value="KAG9241640.1"/>
    <property type="molecule type" value="Genomic_DNA"/>
</dbReference>
<dbReference type="Proteomes" id="UP000887226">
    <property type="component" value="Unassembled WGS sequence"/>
</dbReference>
<evidence type="ECO:0000313" key="2">
    <source>
        <dbReference type="EMBL" id="KAG9241640.1"/>
    </source>
</evidence>
<sequence length="260" mass="29952">MNAKGFIDLVEDVRRSAFEPQAWRPSEKHANNAVDDELFSHARYLSHMIVYKPLKYGIKNGDIGLIDRVFGVRCFNFEGTGQSNYAFEMLFLKRLTNTKACDKELRRAISSKSLVNPRGRRDTWQEVDRSLEYLNLELKRELWARRTSTLELNALFKNTSLRGEYTVRLRKAIEKAFARKANSKQSVPSPVDNIHTLAFELACDSIKLYEGGRAARHQAPDIHTIGLEKVATKKLEVFNTKVMRDKDRICATTCKEKSHR</sequence>
<dbReference type="AlphaFoldDB" id="A0A9P7YYL2"/>
<evidence type="ECO:0000259" key="1">
    <source>
        <dbReference type="Pfam" id="PF20231"/>
    </source>
</evidence>
<dbReference type="Pfam" id="PF20231">
    <property type="entry name" value="DUF6589"/>
    <property type="match status" value="1"/>
</dbReference>
<protein>
    <recommendedName>
        <fullName evidence="1">DUF6589 domain-containing protein</fullName>
    </recommendedName>
</protein>
<dbReference type="InterPro" id="IPR046496">
    <property type="entry name" value="DUF6589"/>
</dbReference>
<reference evidence="2" key="1">
    <citation type="journal article" date="2021" name="IMA Fungus">
        <title>Genomic characterization of three marine fungi, including Emericellopsis atlantica sp. nov. with signatures of a generalist lifestyle and marine biomass degradation.</title>
        <authorList>
            <person name="Hagestad O.C."/>
            <person name="Hou L."/>
            <person name="Andersen J.H."/>
            <person name="Hansen E.H."/>
            <person name="Altermark B."/>
            <person name="Li C."/>
            <person name="Kuhnert E."/>
            <person name="Cox R.J."/>
            <person name="Crous P.W."/>
            <person name="Spatafora J.W."/>
            <person name="Lail K."/>
            <person name="Amirebrahimi M."/>
            <person name="Lipzen A."/>
            <person name="Pangilinan J."/>
            <person name="Andreopoulos W."/>
            <person name="Hayes R.D."/>
            <person name="Ng V."/>
            <person name="Grigoriev I.V."/>
            <person name="Jackson S.A."/>
            <person name="Sutton T.D.S."/>
            <person name="Dobson A.D.W."/>
            <person name="Rama T."/>
        </authorList>
    </citation>
    <scope>NUCLEOTIDE SEQUENCE</scope>
    <source>
        <strain evidence="2">TRa3180A</strain>
    </source>
</reference>